<evidence type="ECO:0000313" key="2">
    <source>
        <dbReference type="EMBL" id="KIW02891.1"/>
    </source>
</evidence>
<feature type="compositionally biased region" description="Low complexity" evidence="1">
    <location>
        <begin position="465"/>
        <end position="483"/>
    </location>
</feature>
<feature type="compositionally biased region" description="Low complexity" evidence="1">
    <location>
        <begin position="444"/>
        <end position="457"/>
    </location>
</feature>
<feature type="region of interest" description="Disordered" evidence="1">
    <location>
        <begin position="1"/>
        <end position="69"/>
    </location>
</feature>
<name>A0A0D1XKN4_9PEZI</name>
<feature type="compositionally biased region" description="Basic and acidic residues" evidence="1">
    <location>
        <begin position="674"/>
        <end position="694"/>
    </location>
</feature>
<dbReference type="InParanoid" id="A0A0D1XKN4"/>
<feature type="region of interest" description="Disordered" evidence="1">
    <location>
        <begin position="671"/>
        <end position="713"/>
    </location>
</feature>
<accession>A0A0D1XKN4</accession>
<reference evidence="2 3" key="1">
    <citation type="submission" date="2015-01" db="EMBL/GenBank/DDBJ databases">
        <title>The Genome Sequence of Ochroconis gallopava CBS43764.</title>
        <authorList>
            <consortium name="The Broad Institute Genomics Platform"/>
            <person name="Cuomo C."/>
            <person name="de Hoog S."/>
            <person name="Gorbushina A."/>
            <person name="Stielow B."/>
            <person name="Teixiera M."/>
            <person name="Abouelleil A."/>
            <person name="Chapman S.B."/>
            <person name="Priest M."/>
            <person name="Young S.K."/>
            <person name="Wortman J."/>
            <person name="Nusbaum C."/>
            <person name="Birren B."/>
        </authorList>
    </citation>
    <scope>NUCLEOTIDE SEQUENCE [LARGE SCALE GENOMIC DNA]</scope>
    <source>
        <strain evidence="2 3">CBS 43764</strain>
    </source>
</reference>
<dbReference type="GeneID" id="27313914"/>
<feature type="region of interest" description="Disordered" evidence="1">
    <location>
        <begin position="289"/>
        <end position="431"/>
    </location>
</feature>
<feature type="compositionally biased region" description="Basic and acidic residues" evidence="1">
    <location>
        <begin position="362"/>
        <end position="372"/>
    </location>
</feature>
<feature type="compositionally biased region" description="Basic and acidic residues" evidence="1">
    <location>
        <begin position="410"/>
        <end position="431"/>
    </location>
</feature>
<evidence type="ECO:0000313" key="3">
    <source>
        <dbReference type="Proteomes" id="UP000053259"/>
    </source>
</evidence>
<feature type="region of interest" description="Disordered" evidence="1">
    <location>
        <begin position="631"/>
        <end position="657"/>
    </location>
</feature>
<dbReference type="VEuPathDB" id="FungiDB:PV09_05941"/>
<protein>
    <submittedName>
        <fullName evidence="2">Uncharacterized protein</fullName>
    </submittedName>
</protein>
<organism evidence="2 3">
    <name type="scientific">Verruconis gallopava</name>
    <dbReference type="NCBI Taxonomy" id="253628"/>
    <lineage>
        <taxon>Eukaryota</taxon>
        <taxon>Fungi</taxon>
        <taxon>Dikarya</taxon>
        <taxon>Ascomycota</taxon>
        <taxon>Pezizomycotina</taxon>
        <taxon>Dothideomycetes</taxon>
        <taxon>Pleosporomycetidae</taxon>
        <taxon>Venturiales</taxon>
        <taxon>Sympoventuriaceae</taxon>
        <taxon>Verruconis</taxon>
    </lineage>
</organism>
<gene>
    <name evidence="2" type="ORF">PV09_05941</name>
</gene>
<dbReference type="RefSeq" id="XP_016212760.1">
    <property type="nucleotide sequence ID" value="XM_016359511.1"/>
</dbReference>
<dbReference type="EMBL" id="KN847547">
    <property type="protein sequence ID" value="KIW02891.1"/>
    <property type="molecule type" value="Genomic_DNA"/>
</dbReference>
<dbReference type="HOGENOM" id="CLU_387424_0_0_1"/>
<feature type="compositionally biased region" description="Basic residues" evidence="1">
    <location>
        <begin position="318"/>
        <end position="335"/>
    </location>
</feature>
<dbReference type="Proteomes" id="UP000053259">
    <property type="component" value="Unassembled WGS sequence"/>
</dbReference>
<dbReference type="OrthoDB" id="5389734at2759"/>
<feature type="region of interest" description="Disordered" evidence="1">
    <location>
        <begin position="444"/>
        <end position="597"/>
    </location>
</feature>
<evidence type="ECO:0000256" key="1">
    <source>
        <dbReference type="SAM" id="MobiDB-lite"/>
    </source>
</evidence>
<feature type="compositionally biased region" description="Low complexity" evidence="1">
    <location>
        <begin position="308"/>
        <end position="317"/>
    </location>
</feature>
<proteinExistence type="predicted"/>
<feature type="compositionally biased region" description="Polar residues" evidence="1">
    <location>
        <begin position="60"/>
        <end position="69"/>
    </location>
</feature>
<dbReference type="STRING" id="253628.A0A0D1XKN4"/>
<sequence>MSRPDKTQEQLRAAIEMASQGGARAPLESPRSPRSGAPQHPIKSMQGPFEESIEEAANPPDTSVQDSFNQLDARKRRQRLLDTDSTNGTYNEQWRSQSSTARFHPLTKIISQVAFGVHLLHQQLAKSDEEVVRILQKHVDDVDNFVQRTEEDFDLAINDIRERINYLKLPLEHAGVFDVMLDDKTFRKQILDGNEKIEKVVDKTSMLVKDLQVDVQKGMEATIEMGKYLDDISDDWPQNDRGSIQIFQTMQANVEGWVQCMSTLQMKGNGLSVAVVQLGSILNEMAKRAASASRREQRRAERAANGGSSRSMSSSQHRYSHSSSRRHERRVSHKPLPKDPDLIAKAVEATVPGAKLPHRQSSRRERRYDAPREAPMVPKSSANSIKSSKSAKSGKSAKSSKQSKKPTPIRTDKMPTPKKVETAKSESKKSKITELASVFRFHGSAAPSAAPSPLASPTLPPPSFPHSSTVSPLASPRSSSAPPHTEKIARKPVPPPAPVEMDANSTAVYELDNDPQATLIEARSRLREQQSQEALSSRLLQTPNAEENDKGRTSTSPSMGEATDSAYASSPETEIQRPTTSPTPRPPGIGSLGIFPSSSMTSLPSMVNVEQDRLSDKESVTALPAVINPINRPTYANSTAPKEPSRLRHGSVPNVLPNLKKKTSLSALKKLFSRKTENIEPSPRTRTENHEGRETPSISAKEPILESLIELPG</sequence>
<keyword evidence="3" id="KW-1185">Reference proteome</keyword>
<feature type="compositionally biased region" description="Basic and acidic residues" evidence="1">
    <location>
        <begin position="293"/>
        <end position="302"/>
    </location>
</feature>
<feature type="compositionally biased region" description="Polar residues" evidence="1">
    <location>
        <begin position="531"/>
        <end position="545"/>
    </location>
</feature>
<feature type="compositionally biased region" description="Low complexity" evidence="1">
    <location>
        <begin position="379"/>
        <end position="400"/>
    </location>
</feature>
<dbReference type="AlphaFoldDB" id="A0A0D1XKN4"/>